<feature type="transmembrane region" description="Helical" evidence="1">
    <location>
        <begin position="99"/>
        <end position="120"/>
    </location>
</feature>
<dbReference type="KEGG" id="mcoo:MCOO_04620"/>
<proteinExistence type="predicted"/>
<keyword evidence="1" id="KW-1133">Transmembrane helix</keyword>
<keyword evidence="1" id="KW-0812">Transmembrane</keyword>
<feature type="transmembrane region" description="Helical" evidence="1">
    <location>
        <begin position="27"/>
        <end position="52"/>
    </location>
</feature>
<evidence type="ECO:0000313" key="2">
    <source>
        <dbReference type="EMBL" id="BBX44447.1"/>
    </source>
</evidence>
<organism evidence="2 3">
    <name type="scientific">Mycobacterium cookii</name>
    <dbReference type="NCBI Taxonomy" id="1775"/>
    <lineage>
        <taxon>Bacteria</taxon>
        <taxon>Bacillati</taxon>
        <taxon>Actinomycetota</taxon>
        <taxon>Actinomycetes</taxon>
        <taxon>Mycobacteriales</taxon>
        <taxon>Mycobacteriaceae</taxon>
        <taxon>Mycobacterium</taxon>
    </lineage>
</organism>
<sequence>MSAGYPYFAGSAATFGGAHPPRAKWDFVLSAVLLTVSLVCWIVAASGGFFVLAFTDFCPAETCHIHQASVSIAVALAVAAAFIVIGAVLAIVRIVRRRLSWPFSAAALTLSIMAELLGFLEYISAVGY</sequence>
<keyword evidence="3" id="KW-1185">Reference proteome</keyword>
<evidence type="ECO:0000256" key="1">
    <source>
        <dbReference type="SAM" id="Phobius"/>
    </source>
</evidence>
<name>A0A7I7KRI3_9MYCO</name>
<dbReference type="EMBL" id="AP022569">
    <property type="protein sequence ID" value="BBX44447.1"/>
    <property type="molecule type" value="Genomic_DNA"/>
</dbReference>
<keyword evidence="1" id="KW-0472">Membrane</keyword>
<evidence type="ECO:0000313" key="3">
    <source>
        <dbReference type="Proteomes" id="UP000465866"/>
    </source>
</evidence>
<dbReference type="AlphaFoldDB" id="A0A7I7KRI3"/>
<reference evidence="2 3" key="1">
    <citation type="journal article" date="2019" name="Emerg. Microbes Infect.">
        <title>Comprehensive subspecies identification of 175 nontuberculous mycobacteria species based on 7547 genomic profiles.</title>
        <authorList>
            <person name="Matsumoto Y."/>
            <person name="Kinjo T."/>
            <person name="Motooka D."/>
            <person name="Nabeya D."/>
            <person name="Jung N."/>
            <person name="Uechi K."/>
            <person name="Horii T."/>
            <person name="Iida T."/>
            <person name="Fujita J."/>
            <person name="Nakamura S."/>
        </authorList>
    </citation>
    <scope>NUCLEOTIDE SEQUENCE [LARGE SCALE GENOMIC DNA]</scope>
    <source>
        <strain evidence="2 3">JCM 12404</strain>
    </source>
</reference>
<protein>
    <submittedName>
        <fullName evidence="2">Uncharacterized protein</fullName>
    </submittedName>
</protein>
<dbReference type="RefSeq" id="WP_163774898.1">
    <property type="nucleotide sequence ID" value="NZ_AP022569.1"/>
</dbReference>
<gene>
    <name evidence="2" type="ORF">MCOO_04620</name>
</gene>
<feature type="transmembrane region" description="Helical" evidence="1">
    <location>
        <begin position="72"/>
        <end position="92"/>
    </location>
</feature>
<dbReference type="Proteomes" id="UP000465866">
    <property type="component" value="Chromosome"/>
</dbReference>
<accession>A0A7I7KRI3</accession>